<accession>A0A9P5VH14</accession>
<name>A0A9P5VH14_9FUNG</name>
<dbReference type="EMBL" id="JAAAUY010001153">
    <property type="protein sequence ID" value="KAF9324105.1"/>
    <property type="molecule type" value="Genomic_DNA"/>
</dbReference>
<sequence>MASCPLCSQPILTYRIRLTSDDELTMCCNENCMYPFHDKDTFHASLVIQKSAKVAKKRKQDAFETDTTQGPIKAMKTTQPPKLITTGPTINKDSVTSPRRAKTATASALTASLHFMPALPNTSSKNSHVAVPPTKATTVASTIYPVLCQSVATTSSTSDPLAFLESVPINPLPKSTNSSSSSSLSSPTALPPLSAASSPDMSLDFLDSDPWIMPTTPPSMIQTMNQLKQPDISSSMTDQSIRDLLFDDFDAGSDLAQMPDFGSLMLDLDDTSLDAFLGGLPSM</sequence>
<gene>
    <name evidence="2" type="ORF">BG006_000866</name>
</gene>
<proteinExistence type="predicted"/>
<dbReference type="Proteomes" id="UP000696485">
    <property type="component" value="Unassembled WGS sequence"/>
</dbReference>
<keyword evidence="3" id="KW-1185">Reference proteome</keyword>
<reference evidence="2" key="1">
    <citation type="journal article" date="2020" name="Fungal Divers.">
        <title>Resolving the Mortierellaceae phylogeny through synthesis of multi-gene phylogenetics and phylogenomics.</title>
        <authorList>
            <person name="Vandepol N."/>
            <person name="Liber J."/>
            <person name="Desiro A."/>
            <person name="Na H."/>
            <person name="Kennedy M."/>
            <person name="Barry K."/>
            <person name="Grigoriev I.V."/>
            <person name="Miller A.N."/>
            <person name="O'Donnell K."/>
            <person name="Stajich J.E."/>
            <person name="Bonito G."/>
        </authorList>
    </citation>
    <scope>NUCLEOTIDE SEQUENCE</scope>
    <source>
        <strain evidence="2">NVP1</strain>
    </source>
</reference>
<comment type="caution">
    <text evidence="2">The sequence shown here is derived from an EMBL/GenBank/DDBJ whole genome shotgun (WGS) entry which is preliminary data.</text>
</comment>
<organism evidence="2 3">
    <name type="scientific">Podila minutissima</name>
    <dbReference type="NCBI Taxonomy" id="64525"/>
    <lineage>
        <taxon>Eukaryota</taxon>
        <taxon>Fungi</taxon>
        <taxon>Fungi incertae sedis</taxon>
        <taxon>Mucoromycota</taxon>
        <taxon>Mortierellomycotina</taxon>
        <taxon>Mortierellomycetes</taxon>
        <taxon>Mortierellales</taxon>
        <taxon>Mortierellaceae</taxon>
        <taxon>Podila</taxon>
    </lineage>
</organism>
<evidence type="ECO:0000256" key="1">
    <source>
        <dbReference type="SAM" id="MobiDB-lite"/>
    </source>
</evidence>
<protein>
    <submittedName>
        <fullName evidence="2">Uncharacterized protein</fullName>
    </submittedName>
</protein>
<evidence type="ECO:0000313" key="3">
    <source>
        <dbReference type="Proteomes" id="UP000696485"/>
    </source>
</evidence>
<evidence type="ECO:0000313" key="2">
    <source>
        <dbReference type="EMBL" id="KAF9324105.1"/>
    </source>
</evidence>
<dbReference type="AlphaFoldDB" id="A0A9P5VH14"/>
<feature type="region of interest" description="Disordered" evidence="1">
    <location>
        <begin position="173"/>
        <end position="195"/>
    </location>
</feature>